<accession>A0A3P7N267</accession>
<evidence type="ECO:0000313" key="3">
    <source>
        <dbReference type="Proteomes" id="UP000271889"/>
    </source>
</evidence>
<proteinExistence type="predicted"/>
<sequence length="129" mass="13833">MVLQKVHGVRILDLRTYAGASLPVRCFWFDIGKRSRPKTPPYEPHVSSDGHTSGPDKEETSALPAPNNAVPHKTSLLHAPPLGIPLPAPQTLAAVSPTPLVSKEDKNHVVEVAQQRKGVENGHNGSVGM</sequence>
<protein>
    <submittedName>
        <fullName evidence="2">Uncharacterized protein</fullName>
    </submittedName>
</protein>
<feature type="region of interest" description="Disordered" evidence="1">
    <location>
        <begin position="33"/>
        <end position="76"/>
    </location>
</feature>
<evidence type="ECO:0000313" key="2">
    <source>
        <dbReference type="EMBL" id="VDN25021.1"/>
    </source>
</evidence>
<organism evidence="2 3">
    <name type="scientific">Cylicostephanus goldi</name>
    <name type="common">Nematode worm</name>
    <dbReference type="NCBI Taxonomy" id="71465"/>
    <lineage>
        <taxon>Eukaryota</taxon>
        <taxon>Metazoa</taxon>
        <taxon>Ecdysozoa</taxon>
        <taxon>Nematoda</taxon>
        <taxon>Chromadorea</taxon>
        <taxon>Rhabditida</taxon>
        <taxon>Rhabditina</taxon>
        <taxon>Rhabditomorpha</taxon>
        <taxon>Strongyloidea</taxon>
        <taxon>Strongylidae</taxon>
        <taxon>Cylicostephanus</taxon>
    </lineage>
</organism>
<keyword evidence="3" id="KW-1185">Reference proteome</keyword>
<evidence type="ECO:0000256" key="1">
    <source>
        <dbReference type="SAM" id="MobiDB-lite"/>
    </source>
</evidence>
<reference evidence="2 3" key="1">
    <citation type="submission" date="2018-11" db="EMBL/GenBank/DDBJ databases">
        <authorList>
            <consortium name="Pathogen Informatics"/>
        </authorList>
    </citation>
    <scope>NUCLEOTIDE SEQUENCE [LARGE SCALE GENOMIC DNA]</scope>
</reference>
<dbReference type="EMBL" id="UYRV01109223">
    <property type="protein sequence ID" value="VDN25021.1"/>
    <property type="molecule type" value="Genomic_DNA"/>
</dbReference>
<name>A0A3P7N267_CYLGO</name>
<dbReference type="AlphaFoldDB" id="A0A3P7N267"/>
<dbReference type="Proteomes" id="UP000271889">
    <property type="component" value="Unassembled WGS sequence"/>
</dbReference>
<gene>
    <name evidence="2" type="ORF">CGOC_LOCUS9978</name>
</gene>